<proteinExistence type="predicted"/>
<dbReference type="OrthoDB" id="9815709at2"/>
<dbReference type="GO" id="GO:0004045">
    <property type="term" value="F:peptidyl-tRNA hydrolase activity"/>
    <property type="evidence" value="ECO:0007669"/>
    <property type="project" value="UniProtKB-EC"/>
</dbReference>
<feature type="domain" description="Prokaryotic-type class I peptide chain release factors" evidence="2">
    <location>
        <begin position="11"/>
        <end position="129"/>
    </location>
</feature>
<dbReference type="InterPro" id="IPR000352">
    <property type="entry name" value="Pep_chain_release_fac_I"/>
</dbReference>
<dbReference type="AlphaFoldDB" id="A0A5C6A4K6"/>
<dbReference type="RefSeq" id="WP_146446446.1">
    <property type="nucleotide sequence ID" value="NZ_SJPR01000007.1"/>
</dbReference>
<dbReference type="Proteomes" id="UP000317421">
    <property type="component" value="Unassembled WGS sequence"/>
</dbReference>
<dbReference type="GO" id="GO:0072344">
    <property type="term" value="P:rescue of stalled ribosome"/>
    <property type="evidence" value="ECO:0007669"/>
    <property type="project" value="TreeGrafter"/>
</dbReference>
<dbReference type="Pfam" id="PF00472">
    <property type="entry name" value="RF-1"/>
    <property type="match status" value="1"/>
</dbReference>
<dbReference type="GO" id="GO:0043022">
    <property type="term" value="F:ribosome binding"/>
    <property type="evidence" value="ECO:0007669"/>
    <property type="project" value="TreeGrafter"/>
</dbReference>
<feature type="region of interest" description="Disordered" evidence="1">
    <location>
        <begin position="103"/>
        <end position="144"/>
    </location>
</feature>
<dbReference type="EC" id="3.1.1.29" evidence="3"/>
<dbReference type="PANTHER" id="PTHR47814">
    <property type="entry name" value="PEPTIDYL-TRNA HYDROLASE ARFB"/>
    <property type="match status" value="1"/>
</dbReference>
<accession>A0A5C6A4K6</accession>
<dbReference type="SUPFAM" id="SSF110916">
    <property type="entry name" value="Peptidyl-tRNA hydrolase domain-like"/>
    <property type="match status" value="1"/>
</dbReference>
<evidence type="ECO:0000256" key="1">
    <source>
        <dbReference type="SAM" id="MobiDB-lite"/>
    </source>
</evidence>
<sequence>MQSDLVINDWLAIPRGEIQFSFARSGGPGGQNVNKVNTKAVLRWRPAESAALPPAVLQRLLARHAGRLTRDGDLVIASDTHREQGRNVGECLNRLRALITSAVARPKVRRPTKATRGSQERRLRAKRTTAAKKASRRAKPDEES</sequence>
<dbReference type="GO" id="GO:0003747">
    <property type="term" value="F:translation release factor activity"/>
    <property type="evidence" value="ECO:0007669"/>
    <property type="project" value="InterPro"/>
</dbReference>
<protein>
    <submittedName>
        <fullName evidence="3">Peptidyl-tRNA hydrolase ArfB</fullName>
        <ecNumber evidence="3">3.1.1.29</ecNumber>
    </submittedName>
</protein>
<dbReference type="PANTHER" id="PTHR47814:SF1">
    <property type="entry name" value="PEPTIDYL-TRNA HYDROLASE ARFB"/>
    <property type="match status" value="1"/>
</dbReference>
<evidence type="ECO:0000259" key="2">
    <source>
        <dbReference type="Pfam" id="PF00472"/>
    </source>
</evidence>
<dbReference type="NCBIfam" id="NF006718">
    <property type="entry name" value="PRK09256.1"/>
    <property type="match status" value="1"/>
</dbReference>
<comment type="caution">
    <text evidence="3">The sequence shown here is derived from an EMBL/GenBank/DDBJ whole genome shotgun (WGS) entry which is preliminary data.</text>
</comment>
<name>A0A5C6A4K6_9BACT</name>
<feature type="compositionally biased region" description="Basic residues" evidence="1">
    <location>
        <begin position="123"/>
        <end position="137"/>
    </location>
</feature>
<keyword evidence="3" id="KW-0378">Hydrolase</keyword>
<organism evidence="3 4">
    <name type="scientific">Botrimarina colliarenosi</name>
    <dbReference type="NCBI Taxonomy" id="2528001"/>
    <lineage>
        <taxon>Bacteria</taxon>
        <taxon>Pseudomonadati</taxon>
        <taxon>Planctomycetota</taxon>
        <taxon>Planctomycetia</taxon>
        <taxon>Pirellulales</taxon>
        <taxon>Lacipirellulaceae</taxon>
        <taxon>Botrimarina</taxon>
    </lineage>
</organism>
<reference evidence="3 4" key="1">
    <citation type="submission" date="2019-02" db="EMBL/GenBank/DDBJ databases">
        <title>Deep-cultivation of Planctomycetes and their phenomic and genomic characterization uncovers novel biology.</title>
        <authorList>
            <person name="Wiegand S."/>
            <person name="Jogler M."/>
            <person name="Boedeker C."/>
            <person name="Pinto D."/>
            <person name="Vollmers J."/>
            <person name="Rivas-Marin E."/>
            <person name="Kohn T."/>
            <person name="Peeters S.H."/>
            <person name="Heuer A."/>
            <person name="Rast P."/>
            <person name="Oberbeckmann S."/>
            <person name="Bunk B."/>
            <person name="Jeske O."/>
            <person name="Meyerdierks A."/>
            <person name="Storesund J.E."/>
            <person name="Kallscheuer N."/>
            <person name="Luecker S."/>
            <person name="Lage O.M."/>
            <person name="Pohl T."/>
            <person name="Merkel B.J."/>
            <person name="Hornburger P."/>
            <person name="Mueller R.-W."/>
            <person name="Bruemmer F."/>
            <person name="Labrenz M."/>
            <person name="Spormann A.M."/>
            <person name="Op Den Camp H."/>
            <person name="Overmann J."/>
            <person name="Amann R."/>
            <person name="Jetten M.S.M."/>
            <person name="Mascher T."/>
            <person name="Medema M.H."/>
            <person name="Devos D.P."/>
            <person name="Kaster A.-K."/>
            <person name="Ovreas L."/>
            <person name="Rohde M."/>
            <person name="Galperin M.Y."/>
            <person name="Jogler C."/>
        </authorList>
    </citation>
    <scope>NUCLEOTIDE SEQUENCE [LARGE SCALE GENOMIC DNA]</scope>
    <source>
        <strain evidence="3 4">Pla108</strain>
    </source>
</reference>
<evidence type="ECO:0000313" key="4">
    <source>
        <dbReference type="Proteomes" id="UP000317421"/>
    </source>
</evidence>
<dbReference type="EMBL" id="SJPR01000007">
    <property type="protein sequence ID" value="TWT94041.1"/>
    <property type="molecule type" value="Genomic_DNA"/>
</dbReference>
<dbReference type="Gene3D" id="3.30.160.20">
    <property type="match status" value="1"/>
</dbReference>
<gene>
    <name evidence="3" type="primary">arfB</name>
    <name evidence="3" type="ORF">Pla108_37530</name>
</gene>
<evidence type="ECO:0000313" key="3">
    <source>
        <dbReference type="EMBL" id="TWT94041.1"/>
    </source>
</evidence>
<keyword evidence="4" id="KW-1185">Reference proteome</keyword>